<reference evidence="2" key="1">
    <citation type="submission" date="2013-09" db="EMBL/GenBank/DDBJ databases">
        <title>Corchorus olitorius genome sequencing.</title>
        <authorList>
            <person name="Alam M."/>
            <person name="Haque M.S."/>
            <person name="Islam M.S."/>
            <person name="Emdad E.M."/>
            <person name="Islam M.M."/>
            <person name="Ahmed B."/>
            <person name="Halim A."/>
            <person name="Hossen Q.M.M."/>
            <person name="Hossain M.Z."/>
            <person name="Ahmed R."/>
            <person name="Khan M.M."/>
            <person name="Islam R."/>
            <person name="Rashid M.M."/>
            <person name="Khan S.A."/>
            <person name="Rahman M.S."/>
            <person name="Alam M."/>
            <person name="Yahiya A.S."/>
            <person name="Khan M.S."/>
            <person name="Azam M.S."/>
            <person name="Haque T."/>
            <person name="Lashkar M.Z.H."/>
            <person name="Akhand A.I."/>
            <person name="Morshed G."/>
            <person name="Roy S."/>
            <person name="Uddin K.S."/>
            <person name="Rabeya T."/>
            <person name="Hossain A.S."/>
            <person name="Chowdhury A."/>
            <person name="Snigdha A.R."/>
            <person name="Mortoza M.S."/>
            <person name="Matin S.A."/>
            <person name="Hoque S.M.E."/>
            <person name="Islam M.K."/>
            <person name="Roy D.K."/>
            <person name="Haider R."/>
            <person name="Moosa M.M."/>
            <person name="Elias S.M."/>
            <person name="Hasan A.M."/>
            <person name="Jahan S."/>
            <person name="Shafiuddin M."/>
            <person name="Mahmood N."/>
            <person name="Shommy N.S."/>
        </authorList>
    </citation>
    <scope>NUCLEOTIDE SEQUENCE [LARGE SCALE GENOMIC DNA]</scope>
    <source>
        <strain evidence="2">cv. O-4</strain>
    </source>
</reference>
<gene>
    <name evidence="1" type="ORF">COLO4_03334</name>
</gene>
<dbReference type="EMBL" id="AWUE01009592">
    <property type="protein sequence ID" value="OMP12282.1"/>
    <property type="molecule type" value="Genomic_DNA"/>
</dbReference>
<dbReference type="PANTHER" id="PTHR48248:SF4">
    <property type="match status" value="1"/>
</dbReference>
<dbReference type="Proteomes" id="UP000187203">
    <property type="component" value="Unassembled WGS sequence"/>
</dbReference>
<accession>A0A1R3KYX3</accession>
<dbReference type="AlphaFoldDB" id="A0A1R3KYX3"/>
<dbReference type="PANTHER" id="PTHR48248">
    <property type="entry name" value="UVR DOMAIN-CONTAINING PROTEIN"/>
    <property type="match status" value="1"/>
</dbReference>
<evidence type="ECO:0000313" key="2">
    <source>
        <dbReference type="Proteomes" id="UP000187203"/>
    </source>
</evidence>
<sequence length="122" mass="14733">MAPSKRQQQIVDRKLNNKLKVRMQRLKSEMGMIRIDQNRIREEQRNVRERFEQIQCQCDQLREETQLILKQTAGVQIRLILMFKIFRARKDGEFAKAAKFTRFLRELISRSQSKEKMHNVEA</sequence>
<evidence type="ECO:0000313" key="1">
    <source>
        <dbReference type="EMBL" id="OMP12282.1"/>
    </source>
</evidence>
<protein>
    <submittedName>
        <fullName evidence="1">Uncharacterized protein</fullName>
    </submittedName>
</protein>
<keyword evidence="2" id="KW-1185">Reference proteome</keyword>
<proteinExistence type="predicted"/>
<name>A0A1R3KYX3_9ROSI</name>
<comment type="caution">
    <text evidence="1">The sequence shown here is derived from an EMBL/GenBank/DDBJ whole genome shotgun (WGS) entry which is preliminary data.</text>
</comment>
<organism evidence="1 2">
    <name type="scientific">Corchorus olitorius</name>
    <dbReference type="NCBI Taxonomy" id="93759"/>
    <lineage>
        <taxon>Eukaryota</taxon>
        <taxon>Viridiplantae</taxon>
        <taxon>Streptophyta</taxon>
        <taxon>Embryophyta</taxon>
        <taxon>Tracheophyta</taxon>
        <taxon>Spermatophyta</taxon>
        <taxon>Magnoliopsida</taxon>
        <taxon>eudicotyledons</taxon>
        <taxon>Gunneridae</taxon>
        <taxon>Pentapetalae</taxon>
        <taxon>rosids</taxon>
        <taxon>malvids</taxon>
        <taxon>Malvales</taxon>
        <taxon>Malvaceae</taxon>
        <taxon>Grewioideae</taxon>
        <taxon>Apeibeae</taxon>
        <taxon>Corchorus</taxon>
    </lineage>
</organism>
<dbReference type="OrthoDB" id="961819at2759"/>